<evidence type="ECO:0000313" key="4">
    <source>
        <dbReference type="EMBL" id="KUN15357.1"/>
    </source>
</evidence>
<dbReference type="GO" id="GO:0003824">
    <property type="term" value="F:catalytic activity"/>
    <property type="evidence" value="ECO:0007669"/>
    <property type="project" value="InterPro"/>
</dbReference>
<comment type="caution">
    <text evidence="4">The sequence shown here is derived from an EMBL/GenBank/DDBJ whole genome shotgun (WGS) entry which is preliminary data.</text>
</comment>
<feature type="region of interest" description="Disordered" evidence="2">
    <location>
        <begin position="230"/>
        <end position="249"/>
    </location>
</feature>
<dbReference type="CDD" id="cd00688">
    <property type="entry name" value="ISOPREN_C2_like"/>
    <property type="match status" value="1"/>
</dbReference>
<protein>
    <recommendedName>
        <fullName evidence="3">Prenyltransferase alpha-alpha toroid domain-containing protein</fullName>
    </recommendedName>
</protein>
<evidence type="ECO:0000313" key="5">
    <source>
        <dbReference type="Proteomes" id="UP000053398"/>
    </source>
</evidence>
<keyword evidence="5" id="KW-1185">Reference proteome</keyword>
<dbReference type="AlphaFoldDB" id="A0A124HJ49"/>
<evidence type="ECO:0000256" key="1">
    <source>
        <dbReference type="ARBA" id="ARBA00022737"/>
    </source>
</evidence>
<proteinExistence type="predicted"/>
<accession>A0A124HJ49</accession>
<evidence type="ECO:0000256" key="2">
    <source>
        <dbReference type="SAM" id="MobiDB-lite"/>
    </source>
</evidence>
<dbReference type="InterPro" id="IPR001330">
    <property type="entry name" value="Prenyltrans"/>
</dbReference>
<organism evidence="4 5">
    <name type="scientific">Streptomyces corchorusii</name>
    <name type="common">Streptomyces chibaensis</name>
    <dbReference type="NCBI Taxonomy" id="1903"/>
    <lineage>
        <taxon>Bacteria</taxon>
        <taxon>Bacillati</taxon>
        <taxon>Actinomycetota</taxon>
        <taxon>Actinomycetes</taxon>
        <taxon>Kitasatosporales</taxon>
        <taxon>Streptomycetaceae</taxon>
        <taxon>Streptomyces</taxon>
    </lineage>
</organism>
<sequence length="327" mass="34909">MYSGRPARFRAQAARLDYRGQATWGELTGCAMKILAARSLGQEPAPQDRRFLTHRLKASRREVWEGNVGAHTLALLALPQNPDGGWAFTDRVTQGDTESTGAVLEALHAIDPTRYAPALNRGRAHLATLAGGDGGFPTYLPGQPSEAVMTANAICALAPDPARYTPLLRRATLHLLEAQQPDGTFERSWSLAQAHALRRATAALTCLPPPITAVLTERIQQALHRADTYLSSAQNPDGGGFGHQAGDASDVSSTAHALSAGTSLNRPVWSSKALAYLLAHQQADGGFTSRPEQVAPRPIPYAHPSHASVFALTALGEHHQGGAQRRP</sequence>
<feature type="domain" description="Prenyltransferase alpha-alpha toroid" evidence="3">
    <location>
        <begin position="128"/>
        <end position="293"/>
    </location>
</feature>
<dbReference type="EMBL" id="LMWP01000072">
    <property type="protein sequence ID" value="KUN15357.1"/>
    <property type="molecule type" value="Genomic_DNA"/>
</dbReference>
<gene>
    <name evidence="4" type="ORF">AQJ11_43230</name>
</gene>
<dbReference type="Proteomes" id="UP000053398">
    <property type="component" value="Unassembled WGS sequence"/>
</dbReference>
<dbReference type="Gene3D" id="1.50.10.20">
    <property type="match status" value="2"/>
</dbReference>
<dbReference type="RefSeq" id="WP_059267132.1">
    <property type="nucleotide sequence ID" value="NZ_KQ948381.1"/>
</dbReference>
<reference evidence="4 5" key="1">
    <citation type="submission" date="2015-10" db="EMBL/GenBank/DDBJ databases">
        <title>Draft genome sequence of Streptomyces corchorusii DSM 40340, type strain for the species Streptomyces corchorusii.</title>
        <authorList>
            <person name="Ruckert C."/>
            <person name="Winkler A."/>
            <person name="Kalinowski J."/>
            <person name="Kampfer P."/>
            <person name="Glaeser S."/>
        </authorList>
    </citation>
    <scope>NUCLEOTIDE SEQUENCE [LARGE SCALE GENOMIC DNA]</scope>
    <source>
        <strain evidence="4 5">DSM 40340</strain>
    </source>
</reference>
<dbReference type="Pfam" id="PF00432">
    <property type="entry name" value="Prenyltrans"/>
    <property type="match status" value="1"/>
</dbReference>
<dbReference type="InterPro" id="IPR008930">
    <property type="entry name" value="Terpenoid_cyclase/PrenylTrfase"/>
</dbReference>
<name>A0A124HJ49_STRCK</name>
<evidence type="ECO:0000259" key="3">
    <source>
        <dbReference type="Pfam" id="PF00432"/>
    </source>
</evidence>
<keyword evidence="1" id="KW-0677">Repeat</keyword>
<dbReference type="SUPFAM" id="SSF48239">
    <property type="entry name" value="Terpenoid cyclases/Protein prenyltransferases"/>
    <property type="match status" value="1"/>
</dbReference>